<feature type="compositionally biased region" description="Basic and acidic residues" evidence="1">
    <location>
        <begin position="48"/>
        <end position="62"/>
    </location>
</feature>
<evidence type="ECO:0000256" key="1">
    <source>
        <dbReference type="SAM" id="MobiDB-lite"/>
    </source>
</evidence>
<evidence type="ECO:0000313" key="2">
    <source>
        <dbReference type="EMBL" id="KAK9738257.1"/>
    </source>
</evidence>
<dbReference type="AlphaFoldDB" id="A0AAW1LUT2"/>
<feature type="compositionally biased region" description="Low complexity" evidence="1">
    <location>
        <begin position="38"/>
        <end position="47"/>
    </location>
</feature>
<protein>
    <submittedName>
        <fullName evidence="2">Uncharacterized protein</fullName>
    </submittedName>
</protein>
<evidence type="ECO:0000313" key="3">
    <source>
        <dbReference type="Proteomes" id="UP001458880"/>
    </source>
</evidence>
<keyword evidence="3" id="KW-1185">Reference proteome</keyword>
<feature type="region of interest" description="Disordered" evidence="1">
    <location>
        <begin position="32"/>
        <end position="72"/>
    </location>
</feature>
<dbReference type="EMBL" id="JASPKY010000088">
    <property type="protein sequence ID" value="KAK9738257.1"/>
    <property type="molecule type" value="Genomic_DNA"/>
</dbReference>
<organism evidence="2 3">
    <name type="scientific">Popillia japonica</name>
    <name type="common">Japanese beetle</name>
    <dbReference type="NCBI Taxonomy" id="7064"/>
    <lineage>
        <taxon>Eukaryota</taxon>
        <taxon>Metazoa</taxon>
        <taxon>Ecdysozoa</taxon>
        <taxon>Arthropoda</taxon>
        <taxon>Hexapoda</taxon>
        <taxon>Insecta</taxon>
        <taxon>Pterygota</taxon>
        <taxon>Neoptera</taxon>
        <taxon>Endopterygota</taxon>
        <taxon>Coleoptera</taxon>
        <taxon>Polyphaga</taxon>
        <taxon>Scarabaeiformia</taxon>
        <taxon>Scarabaeidae</taxon>
        <taxon>Rutelinae</taxon>
        <taxon>Popillia</taxon>
    </lineage>
</organism>
<sequence length="159" mass="18034">MKKNGVFGHNFWHNFYENKPGVSGISTLKTPEKQCGATTTTPTVPLKTPEEVRPHPNAEARKKQGGRKPLKCNVLTDTPNMLEIKEHCAKCPKIQEQKRFKKNCFSTKLNKSAKQERRKTLNCDSDSETLSVISSKSSELTDIDDQIRNECEEKNLMVL</sequence>
<dbReference type="Proteomes" id="UP001458880">
    <property type="component" value="Unassembled WGS sequence"/>
</dbReference>
<comment type="caution">
    <text evidence="2">The sequence shown here is derived from an EMBL/GenBank/DDBJ whole genome shotgun (WGS) entry which is preliminary data.</text>
</comment>
<gene>
    <name evidence="2" type="ORF">QE152_g10024</name>
</gene>
<reference evidence="2 3" key="1">
    <citation type="journal article" date="2024" name="BMC Genomics">
        <title>De novo assembly and annotation of Popillia japonica's genome with initial clues to its potential as an invasive pest.</title>
        <authorList>
            <person name="Cucini C."/>
            <person name="Boschi S."/>
            <person name="Funari R."/>
            <person name="Cardaioli E."/>
            <person name="Iannotti N."/>
            <person name="Marturano G."/>
            <person name="Paoli F."/>
            <person name="Bruttini M."/>
            <person name="Carapelli A."/>
            <person name="Frati F."/>
            <person name="Nardi F."/>
        </authorList>
    </citation>
    <scope>NUCLEOTIDE SEQUENCE [LARGE SCALE GENOMIC DNA]</scope>
    <source>
        <strain evidence="2">DMR45628</strain>
    </source>
</reference>
<accession>A0AAW1LUT2</accession>
<proteinExistence type="predicted"/>
<name>A0AAW1LUT2_POPJA</name>